<proteinExistence type="inferred from homology"/>
<dbReference type="Gene3D" id="3.40.5.10">
    <property type="entry name" value="Ribosomal protein L9, N-terminal domain"/>
    <property type="match status" value="1"/>
</dbReference>
<dbReference type="EMBL" id="JACOPH010000004">
    <property type="protein sequence ID" value="MBC5713904.1"/>
    <property type="molecule type" value="Genomic_DNA"/>
</dbReference>
<feature type="domain" description="Ribosomal protein L9" evidence="9">
    <location>
        <begin position="1"/>
        <end position="47"/>
    </location>
</feature>
<dbReference type="GO" id="GO:0006412">
    <property type="term" value="P:translation"/>
    <property type="evidence" value="ECO:0007669"/>
    <property type="project" value="UniProtKB-UniRule"/>
</dbReference>
<evidence type="ECO:0000256" key="4">
    <source>
        <dbReference type="ARBA" id="ARBA00022980"/>
    </source>
</evidence>
<dbReference type="Pfam" id="PF01281">
    <property type="entry name" value="Ribosomal_L9_N"/>
    <property type="match status" value="1"/>
</dbReference>
<dbReference type="HAMAP" id="MF_00503">
    <property type="entry name" value="Ribosomal_bL9"/>
    <property type="match status" value="1"/>
</dbReference>
<dbReference type="RefSeq" id="WP_178051403.1">
    <property type="nucleotide sequence ID" value="NZ_JACOPH010000004.1"/>
</dbReference>
<evidence type="ECO:0000256" key="1">
    <source>
        <dbReference type="ARBA" id="ARBA00010605"/>
    </source>
</evidence>
<protein>
    <recommendedName>
        <fullName evidence="6 7">Large ribosomal subunit protein bL9</fullName>
    </recommendedName>
</protein>
<comment type="caution">
    <text evidence="11">The sequence shown here is derived from an EMBL/GenBank/DDBJ whole genome shotgun (WGS) entry which is preliminary data.</text>
</comment>
<dbReference type="GO" id="GO:0005840">
    <property type="term" value="C:ribosome"/>
    <property type="evidence" value="ECO:0007669"/>
    <property type="project" value="UniProtKB-KW"/>
</dbReference>
<dbReference type="GO" id="GO:0019843">
    <property type="term" value="F:rRNA binding"/>
    <property type="evidence" value="ECO:0007669"/>
    <property type="project" value="UniProtKB-UniRule"/>
</dbReference>
<comment type="similarity">
    <text evidence="1 7">Belongs to the bacterial ribosomal protein bL9 family.</text>
</comment>
<name>A0A923RV54_9FIRM</name>
<evidence type="ECO:0000256" key="7">
    <source>
        <dbReference type="HAMAP-Rule" id="MF_00503"/>
    </source>
</evidence>
<evidence type="ECO:0000256" key="8">
    <source>
        <dbReference type="SAM" id="Coils"/>
    </source>
</evidence>
<feature type="coiled-coil region" evidence="8">
    <location>
        <begin position="54"/>
        <end position="85"/>
    </location>
</feature>
<dbReference type="GO" id="GO:1990904">
    <property type="term" value="C:ribonucleoprotein complex"/>
    <property type="evidence" value="ECO:0007669"/>
    <property type="project" value="UniProtKB-KW"/>
</dbReference>
<dbReference type="GO" id="GO:0003735">
    <property type="term" value="F:structural constituent of ribosome"/>
    <property type="evidence" value="ECO:0007669"/>
    <property type="project" value="InterPro"/>
</dbReference>
<dbReference type="Pfam" id="PF03948">
    <property type="entry name" value="Ribosomal_L9_C"/>
    <property type="match status" value="1"/>
</dbReference>
<dbReference type="InterPro" id="IPR036935">
    <property type="entry name" value="Ribosomal_bL9_N_sf"/>
</dbReference>
<dbReference type="SUPFAM" id="SSF55658">
    <property type="entry name" value="L9 N-domain-like"/>
    <property type="match status" value="1"/>
</dbReference>
<evidence type="ECO:0000313" key="12">
    <source>
        <dbReference type="Proteomes" id="UP000606720"/>
    </source>
</evidence>
<evidence type="ECO:0000313" key="11">
    <source>
        <dbReference type="EMBL" id="MBC5713904.1"/>
    </source>
</evidence>
<keyword evidence="5 7" id="KW-0687">Ribonucleoprotein</keyword>
<dbReference type="InterPro" id="IPR009027">
    <property type="entry name" value="Ribosomal_bL9/RNase_H1_N"/>
</dbReference>
<gene>
    <name evidence="7" type="primary">rplI</name>
    <name evidence="11" type="ORF">H8S17_06695</name>
</gene>
<evidence type="ECO:0000259" key="9">
    <source>
        <dbReference type="Pfam" id="PF01281"/>
    </source>
</evidence>
<dbReference type="NCBIfam" id="TIGR00158">
    <property type="entry name" value="L9"/>
    <property type="match status" value="1"/>
</dbReference>
<evidence type="ECO:0000256" key="6">
    <source>
        <dbReference type="ARBA" id="ARBA00035292"/>
    </source>
</evidence>
<organism evidence="11 12">
    <name type="scientific">Roseburia zhanii</name>
    <dbReference type="NCBI Taxonomy" id="2763064"/>
    <lineage>
        <taxon>Bacteria</taxon>
        <taxon>Bacillati</taxon>
        <taxon>Bacillota</taxon>
        <taxon>Clostridia</taxon>
        <taxon>Lachnospirales</taxon>
        <taxon>Lachnospiraceae</taxon>
        <taxon>Roseburia</taxon>
    </lineage>
</organism>
<evidence type="ECO:0000256" key="2">
    <source>
        <dbReference type="ARBA" id="ARBA00022730"/>
    </source>
</evidence>
<dbReference type="PANTHER" id="PTHR21368">
    <property type="entry name" value="50S RIBOSOMAL PROTEIN L9"/>
    <property type="match status" value="1"/>
</dbReference>
<dbReference type="InterPro" id="IPR000244">
    <property type="entry name" value="Ribosomal_bL9"/>
</dbReference>
<dbReference type="InterPro" id="IPR036791">
    <property type="entry name" value="Ribosomal_bL9_C_sf"/>
</dbReference>
<dbReference type="InterPro" id="IPR020594">
    <property type="entry name" value="Ribosomal_bL9_bac/chp"/>
</dbReference>
<accession>A0A923RV54</accession>
<sequence length="148" mass="16289">MKVILLEDVKSLGKKGEVVNANDAYARNVLFSKKLAVEANNKNLNDLKLQNKHHQKVEEENLEAAKELAKKLEDLKVEVKIKTGEGGKTFGSVSTKEISAAAKAQLGLDLDKKKMQLEESIKTLGTHEVPIRLHAKVTGILRVHVSGE</sequence>
<keyword evidence="4 7" id="KW-0689">Ribosomal protein</keyword>
<evidence type="ECO:0000259" key="10">
    <source>
        <dbReference type="Pfam" id="PF03948"/>
    </source>
</evidence>
<keyword evidence="8" id="KW-0175">Coiled coil</keyword>
<keyword evidence="12" id="KW-1185">Reference proteome</keyword>
<dbReference type="SUPFAM" id="SSF55653">
    <property type="entry name" value="Ribosomal protein L9 C-domain"/>
    <property type="match status" value="1"/>
</dbReference>
<dbReference type="InterPro" id="IPR020070">
    <property type="entry name" value="Ribosomal_bL9_N"/>
</dbReference>
<keyword evidence="2 7" id="KW-0699">rRNA-binding</keyword>
<comment type="function">
    <text evidence="7">Binds to the 23S rRNA.</text>
</comment>
<feature type="domain" description="Large ribosomal subunit protein bL9 C-terminal" evidence="10">
    <location>
        <begin position="63"/>
        <end position="146"/>
    </location>
</feature>
<dbReference type="Proteomes" id="UP000606720">
    <property type="component" value="Unassembled WGS sequence"/>
</dbReference>
<evidence type="ECO:0000256" key="3">
    <source>
        <dbReference type="ARBA" id="ARBA00022884"/>
    </source>
</evidence>
<reference evidence="11" key="1">
    <citation type="submission" date="2020-08" db="EMBL/GenBank/DDBJ databases">
        <title>Genome public.</title>
        <authorList>
            <person name="Liu C."/>
            <person name="Sun Q."/>
        </authorList>
    </citation>
    <scope>NUCLEOTIDE SEQUENCE</scope>
    <source>
        <strain evidence="11">BX1005</strain>
    </source>
</reference>
<keyword evidence="3 7" id="KW-0694">RNA-binding</keyword>
<dbReference type="InterPro" id="IPR020069">
    <property type="entry name" value="Ribosomal_bL9_C"/>
</dbReference>
<dbReference type="AlphaFoldDB" id="A0A923RV54"/>
<evidence type="ECO:0000256" key="5">
    <source>
        <dbReference type="ARBA" id="ARBA00023274"/>
    </source>
</evidence>
<dbReference type="Gene3D" id="3.10.430.100">
    <property type="entry name" value="Ribosomal protein L9, C-terminal domain"/>
    <property type="match status" value="1"/>
</dbReference>